<dbReference type="STRING" id="1016849.A0A0D1VWA5"/>
<keyword evidence="3 4" id="KW-0539">Nucleus</keyword>
<evidence type="ECO:0000313" key="8">
    <source>
        <dbReference type="Proteomes" id="UP000053599"/>
    </source>
</evidence>
<feature type="region of interest" description="Disordered" evidence="5">
    <location>
        <begin position="1"/>
        <end position="23"/>
    </location>
</feature>
<feature type="DNA-binding region" description="Homeobox" evidence="4">
    <location>
        <begin position="289"/>
        <end position="351"/>
    </location>
</feature>
<sequence length="373" mass="42310">MDPNASYTYPSNSEPPRDDRAVPVLGSLSTADHRYQPQQLPPFNEILSQQSDTVEFGGGHSFHDSFLGSSQSREMTRRTYQTPQPPIPARPEPQSPVHSHTGNNLEAFETMSARSIDSIPVYNPGAHFERRNSSWAPQYPDPVALPYNTEQRLSIQSHITFSPPRENTSLPSIRDIDRMGTQDSPYAPPMNGYPPSGTQAAPPNTHDTYLLGHERPPYFEQTNRHGYAYPPPNRPAPQADYARYAPSPYGYRPNAPYPSPYGPGDYLPSPTTSHNATSPPAAMDTDSRNRRRRGNLPRQITEVFRAWFYEHLDHPYPTEEDKQMFAERTGLTMAQISNWFINARRRQLPALRSARDRQSQNVATEYDQGHLHR</sequence>
<comment type="subcellular location">
    <subcellularLocation>
        <location evidence="4">Nucleus</location>
    </subcellularLocation>
</comment>
<evidence type="ECO:0000256" key="4">
    <source>
        <dbReference type="PROSITE-ProRule" id="PRU00108"/>
    </source>
</evidence>
<dbReference type="InterPro" id="IPR001356">
    <property type="entry name" value="HD"/>
</dbReference>
<dbReference type="AlphaFoldDB" id="A0A0D1VWA5"/>
<feature type="compositionally biased region" description="Polar residues" evidence="5">
    <location>
        <begin position="1"/>
        <end position="14"/>
    </location>
</feature>
<dbReference type="InterPro" id="IPR009057">
    <property type="entry name" value="Homeodomain-like_sf"/>
</dbReference>
<dbReference type="CDD" id="cd00086">
    <property type="entry name" value="homeodomain"/>
    <property type="match status" value="1"/>
</dbReference>
<dbReference type="InterPro" id="IPR050224">
    <property type="entry name" value="TALE_homeobox"/>
</dbReference>
<evidence type="ECO:0000313" key="7">
    <source>
        <dbReference type="EMBL" id="KIV80525.1"/>
    </source>
</evidence>
<dbReference type="HOGENOM" id="CLU_048131_0_0_1"/>
<feature type="compositionally biased region" description="Pro residues" evidence="5">
    <location>
        <begin position="83"/>
        <end position="94"/>
    </location>
</feature>
<dbReference type="SUPFAM" id="SSF46689">
    <property type="entry name" value="Homeodomain-like"/>
    <property type="match status" value="1"/>
</dbReference>
<feature type="region of interest" description="Disordered" evidence="5">
    <location>
        <begin position="255"/>
        <end position="296"/>
    </location>
</feature>
<dbReference type="Pfam" id="PF05920">
    <property type="entry name" value="Homeobox_KN"/>
    <property type="match status" value="1"/>
</dbReference>
<feature type="domain" description="Homeobox" evidence="6">
    <location>
        <begin position="287"/>
        <end position="350"/>
    </location>
</feature>
<evidence type="ECO:0000259" key="6">
    <source>
        <dbReference type="PROSITE" id="PS50071"/>
    </source>
</evidence>
<evidence type="ECO:0000256" key="5">
    <source>
        <dbReference type="SAM" id="MobiDB-lite"/>
    </source>
</evidence>
<evidence type="ECO:0000256" key="1">
    <source>
        <dbReference type="ARBA" id="ARBA00023125"/>
    </source>
</evidence>
<evidence type="ECO:0000256" key="2">
    <source>
        <dbReference type="ARBA" id="ARBA00023155"/>
    </source>
</evidence>
<gene>
    <name evidence="7" type="ORF">PV11_08018</name>
</gene>
<feature type="compositionally biased region" description="Polar residues" evidence="5">
    <location>
        <begin position="269"/>
        <end position="278"/>
    </location>
</feature>
<dbReference type="SMART" id="SM00389">
    <property type="entry name" value="HOX"/>
    <property type="match status" value="1"/>
</dbReference>
<keyword evidence="2 4" id="KW-0371">Homeobox</keyword>
<dbReference type="OrthoDB" id="10056939at2759"/>
<feature type="region of interest" description="Disordered" evidence="5">
    <location>
        <begin position="351"/>
        <end position="373"/>
    </location>
</feature>
<accession>A0A0D1VWA5</accession>
<organism evidence="7 8">
    <name type="scientific">Exophiala sideris</name>
    <dbReference type="NCBI Taxonomy" id="1016849"/>
    <lineage>
        <taxon>Eukaryota</taxon>
        <taxon>Fungi</taxon>
        <taxon>Dikarya</taxon>
        <taxon>Ascomycota</taxon>
        <taxon>Pezizomycotina</taxon>
        <taxon>Eurotiomycetes</taxon>
        <taxon>Chaetothyriomycetidae</taxon>
        <taxon>Chaetothyriales</taxon>
        <taxon>Herpotrichiellaceae</taxon>
        <taxon>Exophiala</taxon>
    </lineage>
</organism>
<proteinExistence type="predicted"/>
<dbReference type="PROSITE" id="PS50071">
    <property type="entry name" value="HOMEOBOX_2"/>
    <property type="match status" value="1"/>
</dbReference>
<dbReference type="Gene3D" id="1.10.10.60">
    <property type="entry name" value="Homeodomain-like"/>
    <property type="match status" value="1"/>
</dbReference>
<dbReference type="EMBL" id="KN846953">
    <property type="protein sequence ID" value="KIV80525.1"/>
    <property type="molecule type" value="Genomic_DNA"/>
</dbReference>
<dbReference type="PANTHER" id="PTHR11850">
    <property type="entry name" value="HOMEOBOX PROTEIN TRANSCRIPTION FACTORS"/>
    <property type="match status" value="1"/>
</dbReference>
<name>A0A0D1VWA5_9EURO</name>
<dbReference type="GO" id="GO:0003677">
    <property type="term" value="F:DNA binding"/>
    <property type="evidence" value="ECO:0007669"/>
    <property type="project" value="UniProtKB-UniRule"/>
</dbReference>
<protein>
    <recommendedName>
        <fullName evidence="6">Homeobox domain-containing protein</fullName>
    </recommendedName>
</protein>
<dbReference type="InterPro" id="IPR008422">
    <property type="entry name" value="KN_HD"/>
</dbReference>
<evidence type="ECO:0000256" key="3">
    <source>
        <dbReference type="ARBA" id="ARBA00023242"/>
    </source>
</evidence>
<dbReference type="Proteomes" id="UP000053599">
    <property type="component" value="Unassembled WGS sequence"/>
</dbReference>
<feature type="region of interest" description="Disordered" evidence="5">
    <location>
        <begin position="54"/>
        <end position="101"/>
    </location>
</feature>
<dbReference type="GO" id="GO:0005634">
    <property type="term" value="C:nucleus"/>
    <property type="evidence" value="ECO:0007669"/>
    <property type="project" value="UniProtKB-SubCell"/>
</dbReference>
<dbReference type="GO" id="GO:0006355">
    <property type="term" value="P:regulation of DNA-templated transcription"/>
    <property type="evidence" value="ECO:0007669"/>
    <property type="project" value="InterPro"/>
</dbReference>
<reference evidence="7 8" key="1">
    <citation type="submission" date="2015-01" db="EMBL/GenBank/DDBJ databases">
        <title>The Genome Sequence of Exophiala sideris CBS121828.</title>
        <authorList>
            <consortium name="The Broad Institute Genomics Platform"/>
            <person name="Cuomo C."/>
            <person name="de Hoog S."/>
            <person name="Gorbushina A."/>
            <person name="Stielow B."/>
            <person name="Teixiera M."/>
            <person name="Abouelleil A."/>
            <person name="Chapman S.B."/>
            <person name="Priest M."/>
            <person name="Young S.K."/>
            <person name="Wortman J."/>
            <person name="Nusbaum C."/>
            <person name="Birren B."/>
        </authorList>
    </citation>
    <scope>NUCLEOTIDE SEQUENCE [LARGE SCALE GENOMIC DNA]</scope>
    <source>
        <strain evidence="7 8">CBS 121828</strain>
    </source>
</reference>
<keyword evidence="1 4" id="KW-0238">DNA-binding</keyword>